<dbReference type="SMART" id="SM00479">
    <property type="entry name" value="EXOIII"/>
    <property type="match status" value="1"/>
</dbReference>
<evidence type="ECO:0000313" key="2">
    <source>
        <dbReference type="EMBL" id="QPG70026.1"/>
    </source>
</evidence>
<name>A0A8H2JAR9_MYCMU</name>
<dbReference type="Gene3D" id="3.30.420.10">
    <property type="entry name" value="Ribonuclease H-like superfamily/Ribonuclease H"/>
    <property type="match status" value="1"/>
</dbReference>
<organism evidence="3">
    <name type="scientific">Mycolicibacterium mucogenicum DSM 44124</name>
    <dbReference type="NCBI Taxonomy" id="1226753"/>
    <lineage>
        <taxon>Bacteria</taxon>
        <taxon>Bacillati</taxon>
        <taxon>Actinomycetota</taxon>
        <taxon>Actinomycetes</taxon>
        <taxon>Mycobacteriales</taxon>
        <taxon>Mycobacteriaceae</taxon>
        <taxon>Mycolicibacterium</taxon>
    </lineage>
</organism>
<dbReference type="InterPro" id="IPR036397">
    <property type="entry name" value="RNaseH_sf"/>
</dbReference>
<evidence type="ECO:0000259" key="1">
    <source>
        <dbReference type="SMART" id="SM00479"/>
    </source>
</evidence>
<dbReference type="GO" id="GO:0004527">
    <property type="term" value="F:exonuclease activity"/>
    <property type="evidence" value="ECO:0007669"/>
    <property type="project" value="UniProtKB-ARBA"/>
</dbReference>
<reference evidence="2 4" key="3">
    <citation type="journal article" date="2019" name="Sci. Rep.">
        <title>Insight into the biology of Mycobacterium mucogenicum and Mycobacterium neoaurum clade members.</title>
        <authorList>
            <person name="Behra P.R.K."/>
            <person name="Pettersson B.M.F."/>
            <person name="Ramesh M."/>
            <person name="Dasgupta S."/>
            <person name="Kirsebom L.A."/>
        </authorList>
    </citation>
    <scope>NUCLEOTIDE SEQUENCE [LARGE SCALE GENOMIC DNA]</scope>
    <source>
        <strain evidence="2 4">DSM 44124</strain>
    </source>
</reference>
<proteinExistence type="predicted"/>
<dbReference type="Proteomes" id="UP000309231">
    <property type="component" value="Chromosome"/>
</dbReference>
<keyword evidence="4" id="KW-1185">Reference proteome</keyword>
<protein>
    <recommendedName>
        <fullName evidence="1">Exonuclease domain-containing protein</fullName>
    </recommendedName>
</protein>
<dbReference type="GO" id="GO:0003676">
    <property type="term" value="F:nucleic acid binding"/>
    <property type="evidence" value="ECO:0007669"/>
    <property type="project" value="InterPro"/>
</dbReference>
<dbReference type="RefSeq" id="WP_053854557.1">
    <property type="nucleotide sequence ID" value="NZ_ANBS01000001.1"/>
</dbReference>
<dbReference type="GeneID" id="76723868"/>
<dbReference type="InterPro" id="IPR012337">
    <property type="entry name" value="RNaseH-like_sf"/>
</dbReference>
<evidence type="ECO:0000313" key="3">
    <source>
        <dbReference type="EMBL" id="TLH51475.1"/>
    </source>
</evidence>
<reference evidence="3" key="1">
    <citation type="submission" date="2018-01" db="EMBL/GenBank/DDBJ databases">
        <title>Comparative genomics of Mycobacterium mucogenicum and Mycobacterium neoaurum clade members emphasizing tRNA and non-coding RNA.</title>
        <authorList>
            <person name="Behra P.R.K."/>
            <person name="Pettersson B.M.F."/>
            <person name="Das S."/>
            <person name="Dasgupta S."/>
            <person name="Kirsebom L.A."/>
        </authorList>
    </citation>
    <scope>NUCLEOTIDE SEQUENCE</scope>
    <source>
        <strain evidence="3">DSM 44124</strain>
    </source>
</reference>
<dbReference type="EMBL" id="POTL01000001">
    <property type="protein sequence ID" value="TLH51475.1"/>
    <property type="molecule type" value="Genomic_DNA"/>
</dbReference>
<evidence type="ECO:0000313" key="4">
    <source>
        <dbReference type="Proteomes" id="UP000309231"/>
    </source>
</evidence>
<accession>A0A8H2JAR9</accession>
<dbReference type="InterPro" id="IPR013520">
    <property type="entry name" value="Ribonucl_H"/>
</dbReference>
<dbReference type="AlphaFoldDB" id="A0A8H2JAR9"/>
<dbReference type="SUPFAM" id="SSF53098">
    <property type="entry name" value="Ribonuclease H-like"/>
    <property type="match status" value="1"/>
</dbReference>
<feature type="domain" description="Exonuclease" evidence="1">
    <location>
        <begin position="3"/>
        <end position="183"/>
    </location>
</feature>
<dbReference type="Pfam" id="PF00929">
    <property type="entry name" value="RNase_T"/>
    <property type="match status" value="1"/>
</dbReference>
<sequence length="199" mass="22540">MTDYCFLDTETIGLDPKAPVWEFAGIRARPGFPLETREFTIEHDPGEHLARFRAERPDMASDYDARYHAPTALSPAVAAEEIHYLTNGATIVGCNPGFDIERLTGLLRRNGIEPAWHYHPLDTASMAQGWLAARGELPDPPYKSDQLSRLIGVDPDRFRRHTAMADARWCWAQWVRMTSEPGRPVEQLEPWLGRAGRSE</sequence>
<dbReference type="KEGG" id="mmuc:C1S78_003080"/>
<reference evidence="2 4" key="2">
    <citation type="journal article" date="2019" name="BMC Evol. Biol.">
        <title>Comparative genomics of Mycobacterium mucogenicum and Mycobacterium neoaurum clade members emphasizing tRNA and non-coding RNA.</title>
        <authorList>
            <person name="Behra P.R.K."/>
            <person name="Pettersson B.M.F."/>
            <person name="Das S."/>
            <person name="Dasgupta S."/>
            <person name="Kirsebom L.A."/>
        </authorList>
    </citation>
    <scope>NUCLEOTIDE SEQUENCE [LARGE SCALE GENOMIC DNA]</scope>
    <source>
        <strain evidence="2 4">DSM 44124</strain>
    </source>
</reference>
<gene>
    <name evidence="2" type="ORF">C1S78_003080</name>
    <name evidence="3" type="ORF">C1S78_03095</name>
</gene>
<dbReference type="EMBL" id="CP062008">
    <property type="protein sequence ID" value="QPG70026.1"/>
    <property type="molecule type" value="Genomic_DNA"/>
</dbReference>